<organism evidence="3 4">
    <name type="scientific">Adhaeretor mobilis</name>
    <dbReference type="NCBI Taxonomy" id="1930276"/>
    <lineage>
        <taxon>Bacteria</taxon>
        <taxon>Pseudomonadati</taxon>
        <taxon>Planctomycetota</taxon>
        <taxon>Planctomycetia</taxon>
        <taxon>Pirellulales</taxon>
        <taxon>Lacipirellulaceae</taxon>
        <taxon>Adhaeretor</taxon>
    </lineage>
</organism>
<reference evidence="3 4" key="1">
    <citation type="submission" date="2019-02" db="EMBL/GenBank/DDBJ databases">
        <title>Deep-cultivation of Planctomycetes and their phenomic and genomic characterization uncovers novel biology.</title>
        <authorList>
            <person name="Wiegand S."/>
            <person name="Jogler M."/>
            <person name="Boedeker C."/>
            <person name="Pinto D."/>
            <person name="Vollmers J."/>
            <person name="Rivas-Marin E."/>
            <person name="Kohn T."/>
            <person name="Peeters S.H."/>
            <person name="Heuer A."/>
            <person name="Rast P."/>
            <person name="Oberbeckmann S."/>
            <person name="Bunk B."/>
            <person name="Jeske O."/>
            <person name="Meyerdierks A."/>
            <person name="Storesund J.E."/>
            <person name="Kallscheuer N."/>
            <person name="Luecker S."/>
            <person name="Lage O.M."/>
            <person name="Pohl T."/>
            <person name="Merkel B.J."/>
            <person name="Hornburger P."/>
            <person name="Mueller R.-W."/>
            <person name="Bruemmer F."/>
            <person name="Labrenz M."/>
            <person name="Spormann A.M."/>
            <person name="Op den Camp H."/>
            <person name="Overmann J."/>
            <person name="Amann R."/>
            <person name="Jetten M.S.M."/>
            <person name="Mascher T."/>
            <person name="Medema M.H."/>
            <person name="Devos D.P."/>
            <person name="Kaster A.-K."/>
            <person name="Ovreas L."/>
            <person name="Rohde M."/>
            <person name="Galperin M.Y."/>
            <person name="Jogler C."/>
        </authorList>
    </citation>
    <scope>NUCLEOTIDE SEQUENCE [LARGE SCALE GENOMIC DNA]</scope>
    <source>
        <strain evidence="3 4">HG15A2</strain>
    </source>
</reference>
<accession>A0A517MR67</accession>
<sequence length="308" mass="32437">MRPAWRRLISAKPVSFLLPAGTLTLSKLRLTTLILTHSVQDRRGYSSSPPLLVTRVLTFFFIVSVLNLALGYGLALYLGNPIAARSTAVALPTADQEVSQSEEEIHAILNQHDDEATHQEEFVEEKQPSGIEEPVKQTVEAVPAVAEASVADEVAQLETTQPEPAAEFASDPDAIKAALASADAGVAANEGQVAAPVASEEPAESETEQPAPVDEVAEKTADSTVVVEEAAEESPGVETEVFAGIEAFQEQLAASTESVPEEAAAPTTVDATSEAASVEEPPEVENVDADVMAGIQAFREQLAAMRVG</sequence>
<dbReference type="Proteomes" id="UP000319852">
    <property type="component" value="Chromosome"/>
</dbReference>
<dbReference type="EMBL" id="CP036263">
    <property type="protein sequence ID" value="QDS97372.1"/>
    <property type="molecule type" value="Genomic_DNA"/>
</dbReference>
<evidence type="ECO:0000256" key="2">
    <source>
        <dbReference type="SAM" id="Phobius"/>
    </source>
</evidence>
<evidence type="ECO:0000313" key="4">
    <source>
        <dbReference type="Proteomes" id="UP000319852"/>
    </source>
</evidence>
<evidence type="ECO:0000313" key="3">
    <source>
        <dbReference type="EMBL" id="QDS97372.1"/>
    </source>
</evidence>
<keyword evidence="2" id="KW-0812">Transmembrane</keyword>
<dbReference type="KEGG" id="amob:HG15A2_06330"/>
<feature type="compositionally biased region" description="Low complexity" evidence="1">
    <location>
        <begin position="223"/>
        <end position="237"/>
    </location>
</feature>
<protein>
    <submittedName>
        <fullName evidence="3">Uncharacterized protein</fullName>
    </submittedName>
</protein>
<feature type="region of interest" description="Disordered" evidence="1">
    <location>
        <begin position="252"/>
        <end position="284"/>
    </location>
</feature>
<evidence type="ECO:0000256" key="1">
    <source>
        <dbReference type="SAM" id="MobiDB-lite"/>
    </source>
</evidence>
<feature type="compositionally biased region" description="Low complexity" evidence="1">
    <location>
        <begin position="190"/>
        <end position="200"/>
    </location>
</feature>
<keyword evidence="4" id="KW-1185">Reference proteome</keyword>
<keyword evidence="2" id="KW-0472">Membrane</keyword>
<feature type="transmembrane region" description="Helical" evidence="2">
    <location>
        <begin position="54"/>
        <end position="78"/>
    </location>
</feature>
<proteinExistence type="predicted"/>
<gene>
    <name evidence="3" type="ORF">HG15A2_06330</name>
</gene>
<feature type="region of interest" description="Disordered" evidence="1">
    <location>
        <begin position="190"/>
        <end position="237"/>
    </location>
</feature>
<name>A0A517MR67_9BACT</name>
<keyword evidence="2" id="KW-1133">Transmembrane helix</keyword>
<dbReference type="AlphaFoldDB" id="A0A517MR67"/>